<dbReference type="InterPro" id="IPR026983">
    <property type="entry name" value="DHC"/>
</dbReference>
<dbReference type="InterPro" id="IPR027417">
    <property type="entry name" value="P-loop_NTPase"/>
</dbReference>
<evidence type="ECO:0000256" key="1">
    <source>
        <dbReference type="ARBA" id="ARBA00008887"/>
    </source>
</evidence>
<name>A0A4Y2VR76_ARAVE</name>
<evidence type="ECO:0000313" key="3">
    <source>
        <dbReference type="Proteomes" id="UP000499080"/>
    </source>
</evidence>
<comment type="similarity">
    <text evidence="1">Belongs to the dynein heavy chain family.</text>
</comment>
<protein>
    <submittedName>
        <fullName evidence="2">Dynein heavy chain 5, axonemal</fullName>
    </submittedName>
</protein>
<proteinExistence type="inferred from homology"/>
<organism evidence="2 3">
    <name type="scientific">Araneus ventricosus</name>
    <name type="common">Orbweaver spider</name>
    <name type="synonym">Epeira ventricosa</name>
    <dbReference type="NCBI Taxonomy" id="182803"/>
    <lineage>
        <taxon>Eukaryota</taxon>
        <taxon>Metazoa</taxon>
        <taxon>Ecdysozoa</taxon>
        <taxon>Arthropoda</taxon>
        <taxon>Chelicerata</taxon>
        <taxon>Arachnida</taxon>
        <taxon>Araneae</taxon>
        <taxon>Araneomorphae</taxon>
        <taxon>Entelegynae</taxon>
        <taxon>Araneoidea</taxon>
        <taxon>Araneidae</taxon>
        <taxon>Araneus</taxon>
    </lineage>
</organism>
<accession>A0A4Y2VR76</accession>
<evidence type="ECO:0000313" key="2">
    <source>
        <dbReference type="EMBL" id="GBO26227.1"/>
    </source>
</evidence>
<dbReference type="GO" id="GO:0051959">
    <property type="term" value="F:dynein light intermediate chain binding"/>
    <property type="evidence" value="ECO:0007669"/>
    <property type="project" value="InterPro"/>
</dbReference>
<dbReference type="GO" id="GO:0005858">
    <property type="term" value="C:axonemal dynein complex"/>
    <property type="evidence" value="ECO:0007669"/>
    <property type="project" value="TreeGrafter"/>
</dbReference>
<dbReference type="EMBL" id="BGPR01049246">
    <property type="protein sequence ID" value="GBO26227.1"/>
    <property type="molecule type" value="Genomic_DNA"/>
</dbReference>
<dbReference type="PANTHER" id="PTHR46532:SF4">
    <property type="entry name" value="AAA+ ATPASE DOMAIN-CONTAINING PROTEIN"/>
    <property type="match status" value="1"/>
</dbReference>
<gene>
    <name evidence="2" type="primary">DNAH5</name>
    <name evidence="2" type="ORF">AVEN_160467_1</name>
</gene>
<dbReference type="Gene3D" id="3.40.50.300">
    <property type="entry name" value="P-loop containing nucleotide triphosphate hydrolases"/>
    <property type="match status" value="1"/>
</dbReference>
<dbReference type="Proteomes" id="UP000499080">
    <property type="component" value="Unassembled WGS sequence"/>
</dbReference>
<sequence length="124" mass="14049">MISCTCFQKTIESYVEKRAGNIYGPAAGKKLTIIIDDINMPFINSWGDQVTNEIVRQTIEMAGFYCLERPGEFLKMADLHYLAAMCQPGGGRNEIPERLKRHFAIFNCTLPTDSSIDKIFGERH</sequence>
<dbReference type="OrthoDB" id="6421011at2759"/>
<dbReference type="GO" id="GO:0045505">
    <property type="term" value="F:dynein intermediate chain binding"/>
    <property type="evidence" value="ECO:0007669"/>
    <property type="project" value="InterPro"/>
</dbReference>
<dbReference type="Pfam" id="PF12775">
    <property type="entry name" value="AAA_7"/>
    <property type="match status" value="1"/>
</dbReference>
<reference evidence="2 3" key="1">
    <citation type="journal article" date="2019" name="Sci. Rep.">
        <title>Orb-weaving spider Araneus ventricosus genome elucidates the spidroin gene catalogue.</title>
        <authorList>
            <person name="Kono N."/>
            <person name="Nakamura H."/>
            <person name="Ohtoshi R."/>
            <person name="Moran D.A.P."/>
            <person name="Shinohara A."/>
            <person name="Yoshida Y."/>
            <person name="Fujiwara M."/>
            <person name="Mori M."/>
            <person name="Tomita M."/>
            <person name="Arakawa K."/>
        </authorList>
    </citation>
    <scope>NUCLEOTIDE SEQUENCE [LARGE SCALE GENOMIC DNA]</scope>
</reference>
<dbReference type="PANTHER" id="PTHR46532">
    <property type="entry name" value="MALE FERTILITY FACTOR KL5"/>
    <property type="match status" value="1"/>
</dbReference>
<comment type="caution">
    <text evidence="2">The sequence shown here is derived from an EMBL/GenBank/DDBJ whole genome shotgun (WGS) entry which is preliminary data.</text>
</comment>
<dbReference type="AlphaFoldDB" id="A0A4Y2VR76"/>
<dbReference type="GO" id="GO:0007018">
    <property type="term" value="P:microtubule-based movement"/>
    <property type="evidence" value="ECO:0007669"/>
    <property type="project" value="InterPro"/>
</dbReference>
<keyword evidence="3" id="KW-1185">Reference proteome</keyword>